<dbReference type="GO" id="GO:0000380">
    <property type="term" value="P:alternative mRNA splicing, via spliceosome"/>
    <property type="evidence" value="ECO:0007669"/>
    <property type="project" value="TreeGrafter"/>
</dbReference>
<organism evidence="3 4">
    <name type="scientific">Polarella glacialis</name>
    <name type="common">Dinoflagellate</name>
    <dbReference type="NCBI Taxonomy" id="89957"/>
    <lineage>
        <taxon>Eukaryota</taxon>
        <taxon>Sar</taxon>
        <taxon>Alveolata</taxon>
        <taxon>Dinophyceae</taxon>
        <taxon>Suessiales</taxon>
        <taxon>Suessiaceae</taxon>
        <taxon>Polarella</taxon>
    </lineage>
</organism>
<proteinExistence type="predicted"/>
<dbReference type="PANTHER" id="PTHR12381:SF56">
    <property type="entry name" value="B30.2_SPRY DOMAIN-CONTAINING PROTEIN-RELATED"/>
    <property type="match status" value="1"/>
</dbReference>
<dbReference type="PROSITE" id="PS50188">
    <property type="entry name" value="B302_SPRY"/>
    <property type="match status" value="1"/>
</dbReference>
<dbReference type="InterPro" id="IPR013320">
    <property type="entry name" value="ConA-like_dom_sf"/>
</dbReference>
<feature type="region of interest" description="Disordered" evidence="1">
    <location>
        <begin position="596"/>
        <end position="640"/>
    </location>
</feature>
<evidence type="ECO:0000259" key="2">
    <source>
        <dbReference type="PROSITE" id="PS50188"/>
    </source>
</evidence>
<dbReference type="SUPFAM" id="SSF49899">
    <property type="entry name" value="Concanavalin A-like lectins/glucanases"/>
    <property type="match status" value="1"/>
</dbReference>
<sequence length="898" mass="100734">MEPPTKKAKTEEVAETEVAEPAAPTELETDAPADKGSKITASPAFYVDDTTMNVMPSADGNTLMPLTDGGLQYLMAGARASVGLKSGRYMFEVKILEVMAPLEDPNARARVPQPKSQLRVGYASASSSLFLGESADSVCFDSEGHFIQDKKRAFVSQKFTTGDVIAVVLNLDSSSANANTISLFKNGVRACPPQSLPENLTGEKLFPALSFKNMAVHYNFGALPMAPLPFSCRMVKDASQKDAFVKPAPQEPKDGKYDVLFPVCLPDEGTFDWLDQFLAKNPQYTELSDRALLNWCEASGINRPKGYSALARVSNDKPEMGFGITVLDDLSVRRVLQAVAPIQKRHYIVMEVKGSLVKEERTELAARWAGFKRVATVVMSQPPAAFTKHSLAIMLKSKQEVSDAEFKGKQAQEKQKRFLEKSQKKMLKDKEKAVKKQLKIQEAMKKKMEFEKAKKEAEAKGEPAPEEPTDEPDEEEEEVEEPEPIDEDPPTAELTAEEKKLLFRKNPVADLTPYLLNTSFQKFSLPEQADGFEEINYEWGNEAKSKQYLKSWMQEKKTTSRVEELVPSEWFNAKWRDWQKVLQAWHVKQNAHKAGEAKKVADAAAREAKRKAREAAKAKAEKEGTAVPMEEDDEEEPKEDEKKVDLEYLDVFGIEDVADIGGGEPLFSAFNFEDWTMMSLRFELHLLAHAFRRDVNDPDRVGIHLEHLPFYYNKYYKKSLNSKYYGVDTFEEVLEMVRDTVLLRSKVLETQLPDDLESSNVFTMLTEEARRDRNRRVDMGEDSAKLKIVTPGMAMPGMAAMLPTTAAALMAGLKPAFPQAAAGNALAQQMMNARPTMPQQQMGMQQGMQQQQQMGQQQQWFGQSPFGATMPGFRPQQQAFGARPNFQQGQWNQQGRGW</sequence>
<dbReference type="Proteomes" id="UP000626109">
    <property type="component" value="Unassembled WGS sequence"/>
</dbReference>
<feature type="domain" description="B30.2/SPRY" evidence="2">
    <location>
        <begin position="14"/>
        <end position="225"/>
    </location>
</feature>
<dbReference type="InterPro" id="IPR025605">
    <property type="entry name" value="OST-HTH/LOTUS_dom"/>
</dbReference>
<name>A0A813LVI1_POLGL</name>
<feature type="compositionally biased region" description="Acidic residues" evidence="1">
    <location>
        <begin position="629"/>
        <end position="638"/>
    </location>
</feature>
<feature type="region of interest" description="Disordered" evidence="1">
    <location>
        <begin position="1"/>
        <end position="38"/>
    </location>
</feature>
<dbReference type="Pfam" id="PF00622">
    <property type="entry name" value="SPRY"/>
    <property type="match status" value="1"/>
</dbReference>
<evidence type="ECO:0000313" key="3">
    <source>
        <dbReference type="EMBL" id="CAE8739286.1"/>
    </source>
</evidence>
<evidence type="ECO:0000256" key="1">
    <source>
        <dbReference type="SAM" id="MobiDB-lite"/>
    </source>
</evidence>
<comment type="caution">
    <text evidence="3">The sequence shown here is derived from an EMBL/GenBank/DDBJ whole genome shotgun (WGS) entry which is preliminary data.</text>
</comment>
<dbReference type="InterPro" id="IPR001870">
    <property type="entry name" value="B30.2/SPRY"/>
</dbReference>
<dbReference type="InterPro" id="IPR043136">
    <property type="entry name" value="B30.2/SPRY_sf"/>
</dbReference>
<feature type="compositionally biased region" description="Basic and acidic residues" evidence="1">
    <location>
        <begin position="449"/>
        <end position="463"/>
    </location>
</feature>
<dbReference type="Gene3D" id="2.60.120.920">
    <property type="match status" value="1"/>
</dbReference>
<dbReference type="GO" id="GO:0005634">
    <property type="term" value="C:nucleus"/>
    <property type="evidence" value="ECO:0007669"/>
    <property type="project" value="TreeGrafter"/>
</dbReference>
<feature type="region of interest" description="Disordered" evidence="1">
    <location>
        <begin position="449"/>
        <end position="492"/>
    </location>
</feature>
<protein>
    <recommendedName>
        <fullName evidence="2">B30.2/SPRY domain-containing protein</fullName>
    </recommendedName>
</protein>
<dbReference type="InterPro" id="IPR003877">
    <property type="entry name" value="SPRY_dom"/>
</dbReference>
<feature type="compositionally biased region" description="Basic and acidic residues" evidence="1">
    <location>
        <begin position="596"/>
        <end position="624"/>
    </location>
</feature>
<accession>A0A813LVI1</accession>
<evidence type="ECO:0000313" key="4">
    <source>
        <dbReference type="Proteomes" id="UP000626109"/>
    </source>
</evidence>
<reference evidence="3" key="1">
    <citation type="submission" date="2021-02" db="EMBL/GenBank/DDBJ databases">
        <authorList>
            <person name="Dougan E. K."/>
            <person name="Rhodes N."/>
            <person name="Thang M."/>
            <person name="Chan C."/>
        </authorList>
    </citation>
    <scope>NUCLEOTIDE SEQUENCE</scope>
</reference>
<dbReference type="SMART" id="SM00449">
    <property type="entry name" value="SPRY"/>
    <property type="match status" value="1"/>
</dbReference>
<dbReference type="EMBL" id="CAJNNW010037090">
    <property type="protein sequence ID" value="CAE8739286.1"/>
    <property type="molecule type" value="Genomic_DNA"/>
</dbReference>
<feature type="compositionally biased region" description="Acidic residues" evidence="1">
    <location>
        <begin position="464"/>
        <end position="490"/>
    </location>
</feature>
<dbReference type="Pfam" id="PF12872">
    <property type="entry name" value="OST-HTH"/>
    <property type="match status" value="1"/>
</dbReference>
<dbReference type="AlphaFoldDB" id="A0A813LVI1"/>
<dbReference type="PANTHER" id="PTHR12381">
    <property type="entry name" value="HETEROGENEOUS NUCLEAR RIBONUCLEOPROTEIN U FAMILY MEMBER"/>
    <property type="match status" value="1"/>
</dbReference>
<feature type="compositionally biased region" description="Basic and acidic residues" evidence="1">
    <location>
        <begin position="1"/>
        <end position="12"/>
    </location>
</feature>
<gene>
    <name evidence="3" type="ORF">PGLA2088_LOCUS49543</name>
</gene>
<dbReference type="GO" id="GO:0003723">
    <property type="term" value="F:RNA binding"/>
    <property type="evidence" value="ECO:0007669"/>
    <property type="project" value="TreeGrafter"/>
</dbReference>